<dbReference type="OrthoDB" id="9779968at2"/>
<accession>A0A1A5IBN9</accession>
<evidence type="ECO:0000313" key="1">
    <source>
        <dbReference type="EMBL" id="OBP82211.1"/>
    </source>
</evidence>
<organism evidence="1 2">
    <name type="scientific">Rhizobium loti</name>
    <name type="common">Mesorhizobium loti</name>
    <dbReference type="NCBI Taxonomy" id="381"/>
    <lineage>
        <taxon>Bacteria</taxon>
        <taxon>Pseudomonadati</taxon>
        <taxon>Pseudomonadota</taxon>
        <taxon>Alphaproteobacteria</taxon>
        <taxon>Hyphomicrobiales</taxon>
        <taxon>Phyllobacteriaceae</taxon>
        <taxon>Mesorhizobium</taxon>
    </lineage>
</organism>
<name>A0A1A5IBN9_RHILI</name>
<dbReference type="Proteomes" id="UP000093748">
    <property type="component" value="Unassembled WGS sequence"/>
</dbReference>
<dbReference type="RefSeq" id="WP_032932849.1">
    <property type="nucleotide sequence ID" value="NZ_LZTH01000023.1"/>
</dbReference>
<dbReference type="PANTHER" id="PTHR43737">
    <property type="entry name" value="BLL7424 PROTEIN"/>
    <property type="match status" value="1"/>
</dbReference>
<sequence length="419" mass="43327">MSLLCETPHPSRRAVLMTGGALFAWAYLPRFARAADNRDPRLIVIVLRGALDGLSAVGPVGDPDYAGLHGDIALSLAGPHAALPLDGFFAVNPAMPVFARLFKANQAAVVHAAATGYRERSHFDGQDVLESGFAGPGHVATGWLNRALESLPAGDRVATLGGLAVGPSTPLVIRGAAPVLGWAPQSLPAPAGDLAARVLDLYQHRDPVLAAALQKGLDAERMALDDQIGGNVMKPNVGAMKPKGGLDSAAGMRQAAQGAARLVAADDGPRVAALAFDGWDTHVNEGGASGRLATLLGGLDGAFEEFEKGLGERWKDTAIVAITEFGRTAQINGTVGTDHGTGTVVLLAGGAIKGGRVIADWPGLKPAQLYEQRDLAPTSDVRAVLKGLLVDQFGLSAAVLSDKVFPESAAVQPMRDLIV</sequence>
<dbReference type="GeneID" id="66680401"/>
<evidence type="ECO:0000313" key="2">
    <source>
        <dbReference type="Proteomes" id="UP000093748"/>
    </source>
</evidence>
<dbReference type="EMBL" id="LZTJ01000001">
    <property type="protein sequence ID" value="OBP82211.1"/>
    <property type="molecule type" value="Genomic_DNA"/>
</dbReference>
<reference evidence="2" key="1">
    <citation type="submission" date="2016-06" db="EMBL/GenBank/DDBJ databases">
        <title>NZP2037 Pacbio-Illumina hybrid assembly.</title>
        <authorList>
            <person name="Ramsay J.P."/>
        </authorList>
    </citation>
    <scope>NUCLEOTIDE SEQUENCE [LARGE SCALE GENOMIC DNA]</scope>
    <source>
        <strain evidence="2">R7ANS::ICEMlSym2042</strain>
    </source>
</reference>
<dbReference type="PANTHER" id="PTHR43737:SF1">
    <property type="entry name" value="DUF1501 DOMAIN-CONTAINING PROTEIN"/>
    <property type="match status" value="1"/>
</dbReference>
<dbReference type="AlphaFoldDB" id="A0A1A5IBN9"/>
<dbReference type="InterPro" id="IPR010869">
    <property type="entry name" value="DUF1501"/>
</dbReference>
<dbReference type="Pfam" id="PF07394">
    <property type="entry name" value="DUF1501"/>
    <property type="match status" value="1"/>
</dbReference>
<comment type="caution">
    <text evidence="1">The sequence shown here is derived from an EMBL/GenBank/DDBJ whole genome shotgun (WGS) entry which is preliminary data.</text>
</comment>
<evidence type="ECO:0008006" key="3">
    <source>
        <dbReference type="Google" id="ProtNLM"/>
    </source>
</evidence>
<protein>
    <recommendedName>
        <fullName evidence="3">DUF1501 domain-containing protein</fullName>
    </recommendedName>
</protein>
<gene>
    <name evidence="1" type="ORF">BAE39_01110</name>
</gene>
<proteinExistence type="predicted"/>